<protein>
    <submittedName>
        <fullName evidence="5">Aldehyde dehydrogenase</fullName>
    </submittedName>
</protein>
<dbReference type="EMBL" id="BMMI01000006">
    <property type="protein sequence ID" value="GGL74094.1"/>
    <property type="molecule type" value="Genomic_DNA"/>
</dbReference>
<dbReference type="InterPro" id="IPR016163">
    <property type="entry name" value="Ald_DH_C"/>
</dbReference>
<feature type="domain" description="Aldehyde dehydrogenase" evidence="4">
    <location>
        <begin position="35"/>
        <end position="492"/>
    </location>
</feature>
<keyword evidence="3" id="KW-0520">NAD</keyword>
<gene>
    <name evidence="5" type="ORF">GCM10011589_32690</name>
</gene>
<evidence type="ECO:0000256" key="1">
    <source>
        <dbReference type="ARBA" id="ARBA00009986"/>
    </source>
</evidence>
<evidence type="ECO:0000256" key="3">
    <source>
        <dbReference type="ARBA" id="ARBA00023027"/>
    </source>
</evidence>
<dbReference type="Gene3D" id="3.40.605.10">
    <property type="entry name" value="Aldehyde Dehydrogenase, Chain A, domain 1"/>
    <property type="match status" value="1"/>
</dbReference>
<comment type="caution">
    <text evidence="5">The sequence shown here is derived from an EMBL/GenBank/DDBJ whole genome shotgun (WGS) entry which is preliminary data.</text>
</comment>
<dbReference type="SUPFAM" id="SSF53720">
    <property type="entry name" value="ALDH-like"/>
    <property type="match status" value="1"/>
</dbReference>
<dbReference type="InterPro" id="IPR015590">
    <property type="entry name" value="Aldehyde_DH_dom"/>
</dbReference>
<dbReference type="InterPro" id="IPR016162">
    <property type="entry name" value="Ald_DH_N"/>
</dbReference>
<evidence type="ECO:0000313" key="6">
    <source>
        <dbReference type="Proteomes" id="UP000648663"/>
    </source>
</evidence>
<dbReference type="Pfam" id="PF00171">
    <property type="entry name" value="Aldedh"/>
    <property type="match status" value="1"/>
</dbReference>
<comment type="similarity">
    <text evidence="1">Belongs to the aldehyde dehydrogenase family.</text>
</comment>
<evidence type="ECO:0000256" key="2">
    <source>
        <dbReference type="ARBA" id="ARBA00023002"/>
    </source>
</evidence>
<evidence type="ECO:0000313" key="5">
    <source>
        <dbReference type="EMBL" id="GGL74094.1"/>
    </source>
</evidence>
<dbReference type="PANTHER" id="PTHR42986:SF1">
    <property type="entry name" value="BENZALDEHYDE DEHYDROGENASE YFMT"/>
    <property type="match status" value="1"/>
</dbReference>
<reference evidence="6" key="1">
    <citation type="journal article" date="2019" name="Int. J. Syst. Evol. Microbiol.">
        <title>The Global Catalogue of Microorganisms (GCM) 10K type strain sequencing project: providing services to taxonomists for standard genome sequencing and annotation.</title>
        <authorList>
            <consortium name="The Broad Institute Genomics Platform"/>
            <consortium name="The Broad Institute Genome Sequencing Center for Infectious Disease"/>
            <person name="Wu L."/>
            <person name="Ma J."/>
        </authorList>
    </citation>
    <scope>NUCLEOTIDE SEQUENCE [LARGE SCALE GENOMIC DNA]</scope>
    <source>
        <strain evidence="6">CGMCC 4.5581</strain>
    </source>
</reference>
<organism evidence="5 6">
    <name type="scientific">Modestobacter marinus</name>
    <dbReference type="NCBI Taxonomy" id="477641"/>
    <lineage>
        <taxon>Bacteria</taxon>
        <taxon>Bacillati</taxon>
        <taxon>Actinomycetota</taxon>
        <taxon>Actinomycetes</taxon>
        <taxon>Geodermatophilales</taxon>
        <taxon>Geodermatophilaceae</taxon>
        <taxon>Modestobacter</taxon>
    </lineage>
</organism>
<keyword evidence="6" id="KW-1185">Reference proteome</keyword>
<dbReference type="PANTHER" id="PTHR42986">
    <property type="entry name" value="BENZALDEHYDE DEHYDROGENASE YFMT"/>
    <property type="match status" value="1"/>
</dbReference>
<dbReference type="Gene3D" id="3.40.309.10">
    <property type="entry name" value="Aldehyde Dehydrogenase, Chain A, domain 2"/>
    <property type="match status" value="1"/>
</dbReference>
<name>A0ABQ2G497_9ACTN</name>
<dbReference type="Proteomes" id="UP000648663">
    <property type="component" value="Unassembled WGS sequence"/>
</dbReference>
<keyword evidence="2" id="KW-0560">Oxidoreductase</keyword>
<evidence type="ECO:0000259" key="4">
    <source>
        <dbReference type="Pfam" id="PF00171"/>
    </source>
</evidence>
<proteinExistence type="inferred from homology"/>
<dbReference type="InterPro" id="IPR016161">
    <property type="entry name" value="Ald_DH/histidinol_DH"/>
</dbReference>
<sequence>MSVPDERVPIRHMTAETSAPARYDGFDRMPIAGTWRAGRAGKTATDTDPYTGETLTEIPLADADDLDEAYARAKEAQRDWAARLPSDRADVMRRAARIMEARKDEIVDWHIRESGATAPTAEFEFAITLRDFHEASSYPYRMEGRILPADIEGKESRVYRRPVGVVAVISPWNVPMHLSNRSVAPALATGNAVVLKPAGDTPVTGGLLLAKVYEEAGLPEGLLSVLIGSGSDIGDAIVSHPTPRVVSFTGSTPVGKGIAEKAGLKKLSLELGGNGPLVVLDDADLDYAVDAAVFGKFFHQGQVCMITNRIVVDDSVHDEFVDRYVERVRGLKAGDPTEPDTVIGPIINSKQLDGIQEMVAQSIADGARQVLGGEPTGPIGSVLPPHVLVGGNDVATARQEVFGPVATIVRARDEEDALAIANDTEYGLSSAVFTRDSQRGVEFALRVEAGMTHVNDSPLNDENNTAFGGEKESGLGRFGGEWAIEEFTTDHWISVQHTKRQFPF</sequence>
<accession>A0ABQ2G497</accession>